<evidence type="ECO:0000256" key="1">
    <source>
        <dbReference type="SAM" id="Phobius"/>
    </source>
</evidence>
<feature type="transmembrane region" description="Helical" evidence="1">
    <location>
        <begin position="187"/>
        <end position="207"/>
    </location>
</feature>
<proteinExistence type="predicted"/>
<organism evidence="2 3">
    <name type="scientific">Basidiobolus ranarum</name>
    <dbReference type="NCBI Taxonomy" id="34480"/>
    <lineage>
        <taxon>Eukaryota</taxon>
        <taxon>Fungi</taxon>
        <taxon>Fungi incertae sedis</taxon>
        <taxon>Zoopagomycota</taxon>
        <taxon>Entomophthoromycotina</taxon>
        <taxon>Basidiobolomycetes</taxon>
        <taxon>Basidiobolales</taxon>
        <taxon>Basidiobolaceae</taxon>
        <taxon>Basidiobolus</taxon>
    </lineage>
</organism>
<name>A0ABR2X3V3_9FUNG</name>
<evidence type="ECO:0000313" key="2">
    <source>
        <dbReference type="EMBL" id="KAK9768311.1"/>
    </source>
</evidence>
<dbReference type="Proteomes" id="UP001479436">
    <property type="component" value="Unassembled WGS sequence"/>
</dbReference>
<evidence type="ECO:0000313" key="3">
    <source>
        <dbReference type="Proteomes" id="UP001479436"/>
    </source>
</evidence>
<keyword evidence="1" id="KW-1133">Transmembrane helix</keyword>
<comment type="caution">
    <text evidence="2">The sequence shown here is derived from an EMBL/GenBank/DDBJ whole genome shotgun (WGS) entry which is preliminary data.</text>
</comment>
<feature type="transmembrane region" description="Helical" evidence="1">
    <location>
        <begin position="105"/>
        <end position="124"/>
    </location>
</feature>
<keyword evidence="1" id="KW-0812">Transmembrane</keyword>
<feature type="transmembrane region" description="Helical" evidence="1">
    <location>
        <begin position="144"/>
        <end position="166"/>
    </location>
</feature>
<dbReference type="EMBL" id="JASJQH010000024">
    <property type="protein sequence ID" value="KAK9768311.1"/>
    <property type="molecule type" value="Genomic_DNA"/>
</dbReference>
<feature type="transmembrane region" description="Helical" evidence="1">
    <location>
        <begin position="74"/>
        <end position="93"/>
    </location>
</feature>
<accession>A0ABR2X3V3</accession>
<gene>
    <name evidence="2" type="ORF">K7432_001149</name>
</gene>
<reference evidence="2 3" key="1">
    <citation type="submission" date="2023-04" db="EMBL/GenBank/DDBJ databases">
        <title>Genome of Basidiobolus ranarum AG-B5.</title>
        <authorList>
            <person name="Stajich J.E."/>
            <person name="Carter-House D."/>
            <person name="Gryganskyi A."/>
        </authorList>
    </citation>
    <scope>NUCLEOTIDE SEQUENCE [LARGE SCALE GENOMIC DNA]</scope>
    <source>
        <strain evidence="2 3">AG-B5</strain>
    </source>
</reference>
<protein>
    <submittedName>
        <fullName evidence="2">Uncharacterized protein</fullName>
    </submittedName>
</protein>
<keyword evidence="1" id="KW-0472">Membrane</keyword>
<keyword evidence="3" id="KW-1185">Reference proteome</keyword>
<sequence length="284" mass="32117">MEQALLEDTITAVIIGLSLPLALDSAYQATRMVFKEPALIYKLNFIQAWVRCICSLLEVGLELQTNKDCYTITIQYHVAAFISLSCIHTILYLKAYYTSLSTKLVAVICVSLQGLGVFCLIQMFANYEHTKTMLGGCIINFSTWYTLALLSCTTTIMILLSSIFVYNIIRLSRFNNRGFYRILARDGAIFGIVIVFCDIILAVTTVLNFTNSWYLLYVGWTIKSRLMSEMMLATHNRRKGGWSSEDSPESNATYFAGTLMNEQPESNNTRNIELLDLSKDEPDN</sequence>